<dbReference type="Proteomes" id="UP000184085">
    <property type="component" value="Unassembled WGS sequence"/>
</dbReference>
<dbReference type="InterPro" id="IPR010982">
    <property type="entry name" value="Lambda_DNA-bd_dom_sf"/>
</dbReference>
<dbReference type="InterPro" id="IPR013096">
    <property type="entry name" value="Cupin_2"/>
</dbReference>
<dbReference type="SUPFAM" id="SSF51182">
    <property type="entry name" value="RmlC-like cupins"/>
    <property type="match status" value="1"/>
</dbReference>
<dbReference type="InterPro" id="IPR050807">
    <property type="entry name" value="TransReg_Diox_bact_type"/>
</dbReference>
<dbReference type="GO" id="GO:0003700">
    <property type="term" value="F:DNA-binding transcription factor activity"/>
    <property type="evidence" value="ECO:0007669"/>
    <property type="project" value="TreeGrafter"/>
</dbReference>
<proteinExistence type="predicted"/>
<keyword evidence="4" id="KW-1185">Reference proteome</keyword>
<dbReference type="InterPro" id="IPR001387">
    <property type="entry name" value="Cro/C1-type_HTH"/>
</dbReference>
<dbReference type="PANTHER" id="PTHR46797">
    <property type="entry name" value="HTH-TYPE TRANSCRIPTIONAL REGULATOR"/>
    <property type="match status" value="1"/>
</dbReference>
<gene>
    <name evidence="3" type="ORF">KARMA_1881</name>
</gene>
<dbReference type="InterPro" id="IPR011051">
    <property type="entry name" value="RmlC_Cupin_sf"/>
</dbReference>
<feature type="domain" description="HTH cro/C1-type" evidence="2">
    <location>
        <begin position="16"/>
        <end position="70"/>
    </location>
</feature>
<dbReference type="InterPro" id="IPR014710">
    <property type="entry name" value="RmlC-like_jellyroll"/>
</dbReference>
<protein>
    <submittedName>
        <fullName evidence="3">Putative XRE family transcriptional regulator</fullName>
    </submittedName>
</protein>
<evidence type="ECO:0000259" key="2">
    <source>
        <dbReference type="PROSITE" id="PS50943"/>
    </source>
</evidence>
<reference evidence="4" key="1">
    <citation type="submission" date="2016-09" db="EMBL/GenBank/DDBJ databases">
        <authorList>
            <person name="Wibberg D."/>
        </authorList>
    </citation>
    <scope>NUCLEOTIDE SEQUENCE [LARGE SCALE GENOMIC DNA]</scope>
</reference>
<dbReference type="GO" id="GO:0005829">
    <property type="term" value="C:cytosol"/>
    <property type="evidence" value="ECO:0007669"/>
    <property type="project" value="TreeGrafter"/>
</dbReference>
<dbReference type="RefSeq" id="WP_072706320.1">
    <property type="nucleotide sequence ID" value="NZ_FMJB01000047.1"/>
</dbReference>
<dbReference type="GO" id="GO:0003677">
    <property type="term" value="F:DNA binding"/>
    <property type="evidence" value="ECO:0007669"/>
    <property type="project" value="UniProtKB-KW"/>
</dbReference>
<evidence type="ECO:0000313" key="3">
    <source>
        <dbReference type="EMBL" id="SCM67679.1"/>
    </source>
</evidence>
<dbReference type="Gene3D" id="2.60.120.10">
    <property type="entry name" value="Jelly Rolls"/>
    <property type="match status" value="1"/>
</dbReference>
<evidence type="ECO:0000313" key="4">
    <source>
        <dbReference type="Proteomes" id="UP000184085"/>
    </source>
</evidence>
<dbReference type="CDD" id="cd00093">
    <property type="entry name" value="HTH_XRE"/>
    <property type="match status" value="1"/>
</dbReference>
<keyword evidence="1" id="KW-0238">DNA-binding</keyword>
<sequence>MVNNFDDPENEVAIRLRRLRLARGLSQRALAKAAGVNNSTVSLIESGQMNPSVGALKRVLTGFPIGMAEFFAFDATPNEQVFFAAEELKEIGKGGISYRQVGGTIPSRTLQILHETYKVGASTGTVLLSHEGEEGGIVIKGRLEVIVGEQRKILGPGDAYLFDSRMPHSFRAIGKDECVVISASTPPTF</sequence>
<dbReference type="AlphaFoldDB" id="A0A1M4MYM8"/>
<dbReference type="Pfam" id="PF01381">
    <property type="entry name" value="HTH_3"/>
    <property type="match status" value="1"/>
</dbReference>
<dbReference type="PROSITE" id="PS50943">
    <property type="entry name" value="HTH_CROC1"/>
    <property type="match status" value="1"/>
</dbReference>
<evidence type="ECO:0000256" key="1">
    <source>
        <dbReference type="ARBA" id="ARBA00023125"/>
    </source>
</evidence>
<dbReference type="PANTHER" id="PTHR46797:SF11">
    <property type="entry name" value="HTH-TYPE TRANSCRIPTIONAL REGULATOR PUUR"/>
    <property type="match status" value="1"/>
</dbReference>
<dbReference type="CDD" id="cd02209">
    <property type="entry name" value="cupin_XRE_C"/>
    <property type="match status" value="1"/>
</dbReference>
<dbReference type="SMART" id="SM00530">
    <property type="entry name" value="HTH_XRE"/>
    <property type="match status" value="1"/>
</dbReference>
<dbReference type="SUPFAM" id="SSF47413">
    <property type="entry name" value="lambda repressor-like DNA-binding domains"/>
    <property type="match status" value="1"/>
</dbReference>
<dbReference type="Pfam" id="PF07883">
    <property type="entry name" value="Cupin_2"/>
    <property type="match status" value="1"/>
</dbReference>
<name>A0A1M4MYM8_9RHOB</name>
<dbReference type="EMBL" id="FMJB01000047">
    <property type="protein sequence ID" value="SCM67679.1"/>
    <property type="molecule type" value="Genomic_DNA"/>
</dbReference>
<organism evidence="3 4">
    <name type="scientific">Donghicola eburneus</name>
    <dbReference type="NCBI Taxonomy" id="393278"/>
    <lineage>
        <taxon>Bacteria</taxon>
        <taxon>Pseudomonadati</taxon>
        <taxon>Pseudomonadota</taxon>
        <taxon>Alphaproteobacteria</taxon>
        <taxon>Rhodobacterales</taxon>
        <taxon>Roseobacteraceae</taxon>
        <taxon>Donghicola</taxon>
    </lineage>
</organism>
<dbReference type="Gene3D" id="1.10.260.40">
    <property type="entry name" value="lambda repressor-like DNA-binding domains"/>
    <property type="match status" value="1"/>
</dbReference>
<accession>A0A1M4MYM8</accession>